<dbReference type="GO" id="GO:0005634">
    <property type="term" value="C:nucleus"/>
    <property type="evidence" value="ECO:0007669"/>
    <property type="project" value="TreeGrafter"/>
</dbReference>
<dbReference type="InterPro" id="IPR039607">
    <property type="entry name" value="VQ_8/17/18/20/21/25"/>
</dbReference>
<sequence>MNTSRHLQGPKPTPLMININSSKINKKNYNNMSHQHDRKREGGRRNGYKSPVIVYLQSPKVVHVLPHDFMTTVQRLTGKPMAASSSHQSHS</sequence>
<keyword evidence="4" id="KW-1185">Reference proteome</keyword>
<dbReference type="PANTHER" id="PTHR33143:SF63">
    <property type="entry name" value="F16F4.1 PROTEIN"/>
    <property type="match status" value="1"/>
</dbReference>
<feature type="region of interest" description="Disordered" evidence="1">
    <location>
        <begin position="24"/>
        <end position="46"/>
    </location>
</feature>
<evidence type="ECO:0000313" key="4">
    <source>
        <dbReference type="Proteomes" id="UP001172457"/>
    </source>
</evidence>
<feature type="domain" description="VQ" evidence="2">
    <location>
        <begin position="58"/>
        <end position="80"/>
    </location>
</feature>
<dbReference type="AlphaFoldDB" id="A0AA38WNI1"/>
<evidence type="ECO:0000259" key="2">
    <source>
        <dbReference type="Pfam" id="PF05678"/>
    </source>
</evidence>
<dbReference type="PANTHER" id="PTHR33143">
    <property type="entry name" value="F16F4.1 PROTEIN-RELATED"/>
    <property type="match status" value="1"/>
</dbReference>
<comment type="caution">
    <text evidence="3">The sequence shown here is derived from an EMBL/GenBank/DDBJ whole genome shotgun (WGS) entry which is preliminary data.</text>
</comment>
<evidence type="ECO:0000256" key="1">
    <source>
        <dbReference type="SAM" id="MobiDB-lite"/>
    </source>
</evidence>
<gene>
    <name evidence="3" type="ORF">OSB04_009590</name>
</gene>
<dbReference type="InterPro" id="IPR008889">
    <property type="entry name" value="VQ"/>
</dbReference>
<accession>A0AA38WNI1</accession>
<feature type="compositionally biased region" description="Low complexity" evidence="1">
    <location>
        <begin position="24"/>
        <end position="33"/>
    </location>
</feature>
<protein>
    <recommendedName>
        <fullName evidence="2">VQ domain-containing protein</fullName>
    </recommendedName>
</protein>
<feature type="compositionally biased region" description="Basic and acidic residues" evidence="1">
    <location>
        <begin position="34"/>
        <end position="44"/>
    </location>
</feature>
<dbReference type="Pfam" id="PF05678">
    <property type="entry name" value="VQ"/>
    <property type="match status" value="1"/>
</dbReference>
<organism evidence="3 4">
    <name type="scientific">Centaurea solstitialis</name>
    <name type="common">yellow star-thistle</name>
    <dbReference type="NCBI Taxonomy" id="347529"/>
    <lineage>
        <taxon>Eukaryota</taxon>
        <taxon>Viridiplantae</taxon>
        <taxon>Streptophyta</taxon>
        <taxon>Embryophyta</taxon>
        <taxon>Tracheophyta</taxon>
        <taxon>Spermatophyta</taxon>
        <taxon>Magnoliopsida</taxon>
        <taxon>eudicotyledons</taxon>
        <taxon>Gunneridae</taxon>
        <taxon>Pentapetalae</taxon>
        <taxon>asterids</taxon>
        <taxon>campanulids</taxon>
        <taxon>Asterales</taxon>
        <taxon>Asteraceae</taxon>
        <taxon>Carduoideae</taxon>
        <taxon>Cardueae</taxon>
        <taxon>Centaureinae</taxon>
        <taxon>Centaurea</taxon>
    </lineage>
</organism>
<name>A0AA38WNI1_9ASTR</name>
<dbReference type="Proteomes" id="UP001172457">
    <property type="component" value="Chromosome 3"/>
</dbReference>
<dbReference type="EMBL" id="JARYMX010000003">
    <property type="protein sequence ID" value="KAJ9554976.1"/>
    <property type="molecule type" value="Genomic_DNA"/>
</dbReference>
<proteinExistence type="predicted"/>
<evidence type="ECO:0000313" key="3">
    <source>
        <dbReference type="EMBL" id="KAJ9554976.1"/>
    </source>
</evidence>
<reference evidence="3" key="1">
    <citation type="submission" date="2023-03" db="EMBL/GenBank/DDBJ databases">
        <title>Chromosome-scale reference genome and RAD-based genetic map of yellow starthistle (Centaurea solstitialis) reveal putative structural variation and QTLs associated with invader traits.</title>
        <authorList>
            <person name="Reatini B."/>
            <person name="Cang F.A."/>
            <person name="Jiang Q."/>
            <person name="Mckibben M.T.W."/>
            <person name="Barker M.S."/>
            <person name="Rieseberg L.H."/>
            <person name="Dlugosch K.M."/>
        </authorList>
    </citation>
    <scope>NUCLEOTIDE SEQUENCE</scope>
    <source>
        <strain evidence="3">CAN-66</strain>
        <tissue evidence="3">Leaf</tissue>
    </source>
</reference>